<organism evidence="2 3">
    <name type="scientific">Rotaria sordida</name>
    <dbReference type="NCBI Taxonomy" id="392033"/>
    <lineage>
        <taxon>Eukaryota</taxon>
        <taxon>Metazoa</taxon>
        <taxon>Spiralia</taxon>
        <taxon>Gnathifera</taxon>
        <taxon>Rotifera</taxon>
        <taxon>Eurotatoria</taxon>
        <taxon>Bdelloidea</taxon>
        <taxon>Philodinida</taxon>
        <taxon>Philodinidae</taxon>
        <taxon>Rotaria</taxon>
    </lineage>
</organism>
<reference evidence="2" key="1">
    <citation type="submission" date="2021-02" db="EMBL/GenBank/DDBJ databases">
        <authorList>
            <person name="Nowell W R."/>
        </authorList>
    </citation>
    <scope>NUCLEOTIDE SEQUENCE</scope>
</reference>
<accession>A0A815ZAV2</accession>
<evidence type="ECO:0000313" key="3">
    <source>
        <dbReference type="Proteomes" id="UP000663870"/>
    </source>
</evidence>
<dbReference type="InterPro" id="IPR043502">
    <property type="entry name" value="DNA/RNA_pol_sf"/>
</dbReference>
<keyword evidence="3" id="KW-1185">Reference proteome</keyword>
<dbReference type="EMBL" id="CAJNOH010002831">
    <property type="protein sequence ID" value="CAF1312239.1"/>
    <property type="molecule type" value="Genomic_DNA"/>
</dbReference>
<dbReference type="Gene3D" id="1.20.1060.10">
    <property type="entry name" value="Taq DNA Polymerase, Chain T, domain 4"/>
    <property type="match status" value="1"/>
</dbReference>
<comment type="caution">
    <text evidence="2">The sequence shown here is derived from an EMBL/GenBank/DDBJ whole genome shotgun (WGS) entry which is preliminary data.</text>
</comment>
<proteinExistence type="predicted"/>
<dbReference type="EMBL" id="CAJNOL010004095">
    <property type="protein sequence ID" value="CAF1580893.1"/>
    <property type="molecule type" value="Genomic_DNA"/>
</dbReference>
<evidence type="ECO:0000313" key="2">
    <source>
        <dbReference type="EMBL" id="CAF1580893.1"/>
    </source>
</evidence>
<protein>
    <submittedName>
        <fullName evidence="2">Uncharacterized protein</fullName>
    </submittedName>
</protein>
<dbReference type="AlphaFoldDB" id="A0A815ZAV2"/>
<name>A0A815ZAV2_9BILA</name>
<dbReference type="SUPFAM" id="SSF56672">
    <property type="entry name" value="DNA/RNA polymerases"/>
    <property type="match status" value="1"/>
</dbReference>
<gene>
    <name evidence="2" type="ORF">JXQ802_LOCUS46208</name>
    <name evidence="1" type="ORF">PYM288_LOCUS30477</name>
</gene>
<sequence length="84" mass="10245">MSKLELQEYRIVKHQFKINRQQYLIQVLYDEFYLPIQRTPYGRTCVKKSYLNILVDKHPLPQLITEYRQVLNALGRCIDRFEQV</sequence>
<dbReference type="Proteomes" id="UP000663870">
    <property type="component" value="Unassembled WGS sequence"/>
</dbReference>
<evidence type="ECO:0000313" key="1">
    <source>
        <dbReference type="EMBL" id="CAF1312239.1"/>
    </source>
</evidence>
<dbReference type="Proteomes" id="UP000663854">
    <property type="component" value="Unassembled WGS sequence"/>
</dbReference>